<proteinExistence type="predicted"/>
<sequence>MVTRVILSAPTSLLDFITRSPPLTSNSLAIAISSNIRQSSSIHPSNLPSILHTFSTLCRHLLAFVDPSTSIHSRIRAASSTRPRIQAHTLVKMPPKGKQTGQAAETSQQGGDVASSVSPEPQTPPPLSAEDIVRAVSAQLSREFDQRFEQLQASIRQQPASSAPVKSAAQLQQR</sequence>
<reference evidence="2" key="1">
    <citation type="journal article" date="2014" name="Genome Biol. Evol.">
        <title>Gene Loss Rather Than Gene Gain Is Associated with a Host Jump from Monocots to Dicots in the Smut Fungus Melanopsichium pennsylvanicum.</title>
        <authorList>
            <person name="Sharma R."/>
            <person name="Mishra B."/>
            <person name="Runge F."/>
            <person name="Thines M."/>
        </authorList>
    </citation>
    <scope>NUCLEOTIDE SEQUENCE</scope>
    <source>
        <strain evidence="2">4</strain>
    </source>
</reference>
<evidence type="ECO:0000256" key="1">
    <source>
        <dbReference type="SAM" id="MobiDB-lite"/>
    </source>
</evidence>
<organism evidence="2">
    <name type="scientific">Melanopsichium pennsylvanicum 4</name>
    <dbReference type="NCBI Taxonomy" id="1398559"/>
    <lineage>
        <taxon>Eukaryota</taxon>
        <taxon>Fungi</taxon>
        <taxon>Dikarya</taxon>
        <taxon>Basidiomycota</taxon>
        <taxon>Ustilaginomycotina</taxon>
        <taxon>Ustilaginomycetes</taxon>
        <taxon>Ustilaginales</taxon>
        <taxon>Ustilaginaceae</taxon>
        <taxon>Melanopsichium</taxon>
    </lineage>
</organism>
<feature type="region of interest" description="Disordered" evidence="1">
    <location>
        <begin position="81"/>
        <end position="129"/>
    </location>
</feature>
<dbReference type="AlphaFoldDB" id="A0A077R9N6"/>
<feature type="non-terminal residue" evidence="2">
    <location>
        <position position="174"/>
    </location>
</feature>
<name>A0A077R9N6_9BASI</name>
<feature type="compositionally biased region" description="Polar residues" evidence="1">
    <location>
        <begin position="99"/>
        <end position="120"/>
    </location>
</feature>
<dbReference type="EMBL" id="HG529667">
    <property type="protein sequence ID" value="CDI55922.1"/>
    <property type="molecule type" value="Genomic_DNA"/>
</dbReference>
<feature type="region of interest" description="Disordered" evidence="1">
    <location>
        <begin position="155"/>
        <end position="174"/>
    </location>
</feature>
<protein>
    <submittedName>
        <fullName evidence="2">Uncharacterized protein</fullName>
    </submittedName>
</protein>
<evidence type="ECO:0000313" key="2">
    <source>
        <dbReference type="EMBL" id="CDI55922.1"/>
    </source>
</evidence>
<accession>A0A077R9N6</accession>